<feature type="compositionally biased region" description="Polar residues" evidence="1">
    <location>
        <begin position="1"/>
        <end position="11"/>
    </location>
</feature>
<comment type="caution">
    <text evidence="2">The sequence shown here is derived from an EMBL/GenBank/DDBJ whole genome shotgun (WGS) entry which is preliminary data.</text>
</comment>
<dbReference type="HOGENOM" id="CLU_3171654_0_0_10"/>
<name>F0F9C6_9BACT</name>
<dbReference type="STRING" id="888743.HMPREF9141_2193"/>
<proteinExistence type="predicted"/>
<gene>
    <name evidence="2" type="ORF">HMPREF9141_2193</name>
</gene>
<dbReference type="EMBL" id="AEWX01000029">
    <property type="protein sequence ID" value="EGC19300.1"/>
    <property type="molecule type" value="Genomic_DNA"/>
</dbReference>
<feature type="compositionally biased region" description="Basic and acidic residues" evidence="1">
    <location>
        <begin position="12"/>
        <end position="23"/>
    </location>
</feature>
<dbReference type="Proteomes" id="UP000005697">
    <property type="component" value="Unassembled WGS sequence"/>
</dbReference>
<accession>F0F9C6</accession>
<feature type="region of interest" description="Disordered" evidence="1">
    <location>
        <begin position="1"/>
        <end position="29"/>
    </location>
</feature>
<evidence type="ECO:0000313" key="3">
    <source>
        <dbReference type="Proteomes" id="UP000005697"/>
    </source>
</evidence>
<sequence length="47" mass="5315">MEDCSDTSGENPDTKKQEKKNEGKSPFILFFPPKNLQVSNNRPTFAV</sequence>
<reference evidence="2 3" key="1">
    <citation type="submission" date="2011-01" db="EMBL/GenBank/DDBJ databases">
        <authorList>
            <person name="Muzny D."/>
            <person name="Qin X."/>
            <person name="Deng J."/>
            <person name="Jiang H."/>
            <person name="Liu Y."/>
            <person name="Qu J."/>
            <person name="Song X.-Z."/>
            <person name="Zhang L."/>
            <person name="Thornton R."/>
            <person name="Coyle M."/>
            <person name="Francisco L."/>
            <person name="Jackson L."/>
            <person name="Javaid M."/>
            <person name="Korchina V."/>
            <person name="Kovar C."/>
            <person name="Mata R."/>
            <person name="Mathew T."/>
            <person name="Ngo R."/>
            <person name="Nguyen L."/>
            <person name="Nguyen N."/>
            <person name="Okwuonu G."/>
            <person name="Ongeri F."/>
            <person name="Pham C."/>
            <person name="Simmons D."/>
            <person name="Wilczek-Boney K."/>
            <person name="Hale W."/>
            <person name="Jakkamsetti A."/>
            <person name="Pham P."/>
            <person name="Ruth R."/>
            <person name="San Lucas F."/>
            <person name="Warren J."/>
            <person name="Zhang J."/>
            <person name="Zhao Z."/>
            <person name="Zhou C."/>
            <person name="Zhu D."/>
            <person name="Lee S."/>
            <person name="Bess C."/>
            <person name="Blankenburg K."/>
            <person name="Forbes L."/>
            <person name="Fu Q."/>
            <person name="Gubbala S."/>
            <person name="Hirani K."/>
            <person name="Jayaseelan J.C."/>
            <person name="Lara F."/>
            <person name="Munidasa M."/>
            <person name="Palculict T."/>
            <person name="Patil S."/>
            <person name="Pu L.-L."/>
            <person name="Saada N."/>
            <person name="Tang L."/>
            <person name="Weissenberger G."/>
            <person name="Zhu Y."/>
            <person name="Hemphill L."/>
            <person name="Shang Y."/>
            <person name="Youmans B."/>
            <person name="Ayvaz T."/>
            <person name="Ross M."/>
            <person name="Santibanez J."/>
            <person name="Aqrawi P."/>
            <person name="Gross S."/>
            <person name="Joshi V."/>
            <person name="Fowler G."/>
            <person name="Nazareth L."/>
            <person name="Reid J."/>
            <person name="Worley K."/>
            <person name="Petrosino J."/>
            <person name="Highlander S."/>
            <person name="Gibbs R."/>
        </authorList>
    </citation>
    <scope>NUCLEOTIDE SEQUENCE [LARGE SCALE GENOMIC DNA]</scope>
    <source>
        <strain evidence="2 3">DSM 16608</strain>
    </source>
</reference>
<organism evidence="2 3">
    <name type="scientific">Prevotella multiformis DSM 16608</name>
    <dbReference type="NCBI Taxonomy" id="888743"/>
    <lineage>
        <taxon>Bacteria</taxon>
        <taxon>Pseudomonadati</taxon>
        <taxon>Bacteroidota</taxon>
        <taxon>Bacteroidia</taxon>
        <taxon>Bacteroidales</taxon>
        <taxon>Prevotellaceae</taxon>
        <taxon>Prevotella</taxon>
    </lineage>
</organism>
<protein>
    <submittedName>
        <fullName evidence="2">Uncharacterized protein</fullName>
    </submittedName>
</protein>
<keyword evidence="3" id="KW-1185">Reference proteome</keyword>
<evidence type="ECO:0000256" key="1">
    <source>
        <dbReference type="SAM" id="MobiDB-lite"/>
    </source>
</evidence>
<evidence type="ECO:0000313" key="2">
    <source>
        <dbReference type="EMBL" id="EGC19300.1"/>
    </source>
</evidence>
<dbReference type="AlphaFoldDB" id="F0F9C6"/>